<dbReference type="GO" id="GO:0015689">
    <property type="term" value="P:molybdate ion transport"/>
    <property type="evidence" value="ECO:0007669"/>
    <property type="project" value="InterPro"/>
</dbReference>
<dbReference type="CDD" id="cd13538">
    <property type="entry name" value="PBP2_ModA_like_1"/>
    <property type="match status" value="1"/>
</dbReference>
<dbReference type="InterPro" id="IPR050682">
    <property type="entry name" value="ModA/WtpA"/>
</dbReference>
<dbReference type="GO" id="GO:0030973">
    <property type="term" value="F:molybdate ion binding"/>
    <property type="evidence" value="ECO:0007669"/>
    <property type="project" value="TreeGrafter"/>
</dbReference>
<evidence type="ECO:0000256" key="5">
    <source>
        <dbReference type="SAM" id="SignalP"/>
    </source>
</evidence>
<dbReference type="STRING" id="930129.SAMN05216352_10755"/>
<dbReference type="PIRSF" id="PIRSF004846">
    <property type="entry name" value="ModA"/>
    <property type="match status" value="1"/>
</dbReference>
<dbReference type="NCBIfam" id="TIGR01256">
    <property type="entry name" value="modA"/>
    <property type="match status" value="1"/>
</dbReference>
<dbReference type="RefSeq" id="WP_091585438.1">
    <property type="nucleotide sequence ID" value="NZ_FNDU01000007.1"/>
</dbReference>
<dbReference type="Proteomes" id="UP000199017">
    <property type="component" value="Unassembled WGS sequence"/>
</dbReference>
<evidence type="ECO:0000256" key="4">
    <source>
        <dbReference type="PIRSR" id="PIRSR004846-1"/>
    </source>
</evidence>
<evidence type="ECO:0000256" key="2">
    <source>
        <dbReference type="ARBA" id="ARBA00022723"/>
    </source>
</evidence>
<reference evidence="6 7" key="1">
    <citation type="submission" date="2016-10" db="EMBL/GenBank/DDBJ databases">
        <authorList>
            <person name="de Groot N.N."/>
        </authorList>
    </citation>
    <scope>NUCLEOTIDE SEQUENCE [LARGE SCALE GENOMIC DNA]</scope>
    <source>
        <strain evidence="7">P4B,CCM 7963,CECT 7998,DSM 25260,IBRC-M 10614,KCTC 13821</strain>
    </source>
</reference>
<evidence type="ECO:0000313" key="6">
    <source>
        <dbReference type="EMBL" id="SDI38068.1"/>
    </source>
</evidence>
<evidence type="ECO:0000256" key="1">
    <source>
        <dbReference type="ARBA" id="ARBA00009175"/>
    </source>
</evidence>
<proteinExistence type="inferred from homology"/>
<dbReference type="PANTHER" id="PTHR30632:SF0">
    <property type="entry name" value="SULFATE-BINDING PROTEIN"/>
    <property type="match status" value="1"/>
</dbReference>
<gene>
    <name evidence="6" type="ORF">SAMN05216352_10755</name>
</gene>
<comment type="similarity">
    <text evidence="1">Belongs to the bacterial solute-binding protein ModA family.</text>
</comment>
<dbReference type="AlphaFoldDB" id="A0A1G8K3Q9"/>
<evidence type="ECO:0000256" key="3">
    <source>
        <dbReference type="ARBA" id="ARBA00022729"/>
    </source>
</evidence>
<dbReference type="Pfam" id="PF13531">
    <property type="entry name" value="SBP_bac_11"/>
    <property type="match status" value="1"/>
</dbReference>
<keyword evidence="4" id="KW-0500">Molybdenum</keyword>
<dbReference type="OrthoDB" id="9785015at2"/>
<dbReference type="Gene3D" id="3.40.190.10">
    <property type="entry name" value="Periplasmic binding protein-like II"/>
    <property type="match status" value="2"/>
</dbReference>
<organism evidence="6 7">
    <name type="scientific">Alteribacillus bidgolensis</name>
    <dbReference type="NCBI Taxonomy" id="930129"/>
    <lineage>
        <taxon>Bacteria</taxon>
        <taxon>Bacillati</taxon>
        <taxon>Bacillota</taxon>
        <taxon>Bacilli</taxon>
        <taxon>Bacillales</taxon>
        <taxon>Bacillaceae</taxon>
        <taxon>Alteribacillus</taxon>
    </lineage>
</organism>
<dbReference type="InterPro" id="IPR005950">
    <property type="entry name" value="ModA"/>
</dbReference>
<dbReference type="PROSITE" id="PS51257">
    <property type="entry name" value="PROKAR_LIPOPROTEIN"/>
    <property type="match status" value="1"/>
</dbReference>
<keyword evidence="2 4" id="KW-0479">Metal-binding</keyword>
<evidence type="ECO:0000313" key="7">
    <source>
        <dbReference type="Proteomes" id="UP000199017"/>
    </source>
</evidence>
<sequence>MKNSVLFVSLLLVMVTSASCSNKADGTSKENSELTIFAAAQLQDVFKELSDVFEEKTDSNVKISFAGSQVVRTQIEQGAQADIFASANLSHMEALQDRGLVSDDVIFSHNFLTVLLPEENPAGIERLEELGEKSYRLVLGVEDVPIGIYARQFLDKANDRYGSQYKEQVLANTSSLETNTRQVSGKIALGEGDIGITYVTDVIPSIQDQVTTIDIPDELNVKSNNTIAITTDTNQPELAQQWIDFIMSEEGQDILADHKFTTVK</sequence>
<accession>A0A1G8K3Q9</accession>
<dbReference type="SUPFAM" id="SSF53850">
    <property type="entry name" value="Periplasmic binding protein-like II"/>
    <property type="match status" value="1"/>
</dbReference>
<dbReference type="EMBL" id="FNDU01000007">
    <property type="protein sequence ID" value="SDI38068.1"/>
    <property type="molecule type" value="Genomic_DNA"/>
</dbReference>
<keyword evidence="3 5" id="KW-0732">Signal</keyword>
<protein>
    <submittedName>
        <fullName evidence="6">Molybdate transport system substrate-binding protein</fullName>
    </submittedName>
</protein>
<name>A0A1G8K3Q9_9BACI</name>
<feature type="chain" id="PRO_5038552365" evidence="5">
    <location>
        <begin position="25"/>
        <end position="264"/>
    </location>
</feature>
<feature type="signal peptide" evidence="5">
    <location>
        <begin position="1"/>
        <end position="24"/>
    </location>
</feature>
<keyword evidence="7" id="KW-1185">Reference proteome</keyword>
<dbReference type="PANTHER" id="PTHR30632">
    <property type="entry name" value="MOLYBDATE-BINDING PERIPLASMIC PROTEIN"/>
    <property type="match status" value="1"/>
</dbReference>
<feature type="binding site" evidence="4">
    <location>
        <position position="198"/>
    </location>
    <ligand>
        <name>molybdate</name>
        <dbReference type="ChEBI" id="CHEBI:36264"/>
    </ligand>
</feature>
<feature type="binding site" evidence="4">
    <location>
        <position position="68"/>
    </location>
    <ligand>
        <name>molybdate</name>
        <dbReference type="ChEBI" id="CHEBI:36264"/>
    </ligand>
</feature>
<dbReference type="GO" id="GO:0046872">
    <property type="term" value="F:metal ion binding"/>
    <property type="evidence" value="ECO:0007669"/>
    <property type="project" value="UniProtKB-KW"/>
</dbReference>